<dbReference type="InterPro" id="IPR001810">
    <property type="entry name" value="F-box_dom"/>
</dbReference>
<dbReference type="SUPFAM" id="SSF48403">
    <property type="entry name" value="Ankyrin repeat"/>
    <property type="match status" value="2"/>
</dbReference>
<dbReference type="InterPro" id="IPR036770">
    <property type="entry name" value="Ankyrin_rpt-contain_sf"/>
</dbReference>
<dbReference type="PROSITE" id="PS50088">
    <property type="entry name" value="ANK_REPEAT"/>
    <property type="match status" value="2"/>
</dbReference>
<dbReference type="STRING" id="1380566.A0A179FPL9"/>
<keyword evidence="1" id="KW-0677">Repeat</keyword>
<feature type="repeat" description="ANK" evidence="3">
    <location>
        <begin position="184"/>
        <end position="216"/>
    </location>
</feature>
<dbReference type="Proteomes" id="UP000078397">
    <property type="component" value="Unassembled WGS sequence"/>
</dbReference>
<sequence>MLTNFPAELLDAIIAHLPADRHVNSLAQTSRHLYLAVNPSLYRRKPYALSWAAENGRITTAQLALNGCPDLDLDEAASNTGESILSLAAKNGHKHMVEWLLAKNIIHVNHRDEATGRTALIHAIGEGHIDIIKTLLAHPYIDVNLQATGFPYSPFGLAVEIGNEHVVKLLLQVPNIEVDVRDGAGNTPLMHAADAGAVSIVKLLLDTGKVEDGSDDFENIPPAAWLAALTFSRYGKPEQLEVLKLLLDDPNARPDYRGDNGDTFLIWTARTGLLDVVKIIIKSGKFDIGAANHAGATAFSCAAGSSLQVMKCLYQTGEIDINKPETGFSPIRVAIRSNYRWSVEWLLSLDGLDVEARDRSGYTLLEHAVCNDLPDMVDALLTSPKIDPNTKNKHGETPLHRAAIQGNDKLVKRLVDSPKVDVNAGDKRGRTAISWAVEMGFNAVTMAILTSGRADILKADLDGVTPLALAKRNRSSVCVQLMWNSGLLDFKLEQDGSTEARRPLDHRAQEYIDKYLTEDRLQWAGQDD</sequence>
<feature type="domain" description="F-box" evidence="4">
    <location>
        <begin position="1"/>
        <end position="45"/>
    </location>
</feature>
<name>A0A179FPL9_METCM</name>
<dbReference type="SMART" id="SM00248">
    <property type="entry name" value="ANK"/>
    <property type="match status" value="12"/>
</dbReference>
<dbReference type="EMBL" id="LSBJ02000004">
    <property type="protein sequence ID" value="OAQ67317.1"/>
    <property type="molecule type" value="Genomic_DNA"/>
</dbReference>
<dbReference type="KEGG" id="pchm:VFPPC_12072"/>
<dbReference type="PANTHER" id="PTHR24188">
    <property type="entry name" value="ANKYRIN REPEAT PROTEIN"/>
    <property type="match status" value="1"/>
</dbReference>
<dbReference type="RefSeq" id="XP_018144404.1">
    <property type="nucleotide sequence ID" value="XM_018290067.1"/>
</dbReference>
<dbReference type="OrthoDB" id="20872at2759"/>
<dbReference type="PANTHER" id="PTHR24188:SF29">
    <property type="entry name" value="GH09064P"/>
    <property type="match status" value="1"/>
</dbReference>
<dbReference type="InterPro" id="IPR002110">
    <property type="entry name" value="Ankyrin_rpt"/>
</dbReference>
<gene>
    <name evidence="5" type="ORF">VFPPC_12072</name>
</gene>
<keyword evidence="2 3" id="KW-0040">ANK repeat</keyword>
<protein>
    <submittedName>
        <fullName evidence="5">Ankyrin repeats (3 copies) domain-containing protein</fullName>
    </submittedName>
</protein>
<evidence type="ECO:0000313" key="5">
    <source>
        <dbReference type="EMBL" id="OAQ67317.1"/>
    </source>
</evidence>
<dbReference type="Gene3D" id="1.25.40.20">
    <property type="entry name" value="Ankyrin repeat-containing domain"/>
    <property type="match status" value="3"/>
</dbReference>
<dbReference type="AlphaFoldDB" id="A0A179FPL9"/>
<dbReference type="Pfam" id="PF00023">
    <property type="entry name" value="Ank"/>
    <property type="match status" value="1"/>
</dbReference>
<comment type="caution">
    <text evidence="5">The sequence shown here is derived from an EMBL/GenBank/DDBJ whole genome shotgun (WGS) entry which is preliminary data.</text>
</comment>
<dbReference type="PROSITE" id="PS50181">
    <property type="entry name" value="FBOX"/>
    <property type="match status" value="1"/>
</dbReference>
<dbReference type="Pfam" id="PF12796">
    <property type="entry name" value="Ank_2"/>
    <property type="match status" value="3"/>
</dbReference>
<evidence type="ECO:0000313" key="6">
    <source>
        <dbReference type="Proteomes" id="UP000078397"/>
    </source>
</evidence>
<proteinExistence type="predicted"/>
<reference evidence="5 6" key="1">
    <citation type="journal article" date="2016" name="PLoS Pathog.">
        <title>Biosynthesis of antibiotic leucinostatins in bio-control fungus Purpureocillium lilacinum and their inhibition on phytophthora revealed by genome mining.</title>
        <authorList>
            <person name="Wang G."/>
            <person name="Liu Z."/>
            <person name="Lin R."/>
            <person name="Li E."/>
            <person name="Mao Z."/>
            <person name="Ling J."/>
            <person name="Yang Y."/>
            <person name="Yin W.B."/>
            <person name="Xie B."/>
        </authorList>
    </citation>
    <scope>NUCLEOTIDE SEQUENCE [LARGE SCALE GENOMIC DNA]</scope>
    <source>
        <strain evidence="5">170</strain>
    </source>
</reference>
<evidence type="ECO:0000256" key="1">
    <source>
        <dbReference type="ARBA" id="ARBA00022737"/>
    </source>
</evidence>
<accession>A0A179FPL9</accession>
<feature type="repeat" description="ANK" evidence="3">
    <location>
        <begin position="394"/>
        <end position="427"/>
    </location>
</feature>
<evidence type="ECO:0000256" key="3">
    <source>
        <dbReference type="PROSITE-ProRule" id="PRU00023"/>
    </source>
</evidence>
<organism evidence="5 6">
    <name type="scientific">Pochonia chlamydosporia 170</name>
    <dbReference type="NCBI Taxonomy" id="1380566"/>
    <lineage>
        <taxon>Eukaryota</taxon>
        <taxon>Fungi</taxon>
        <taxon>Dikarya</taxon>
        <taxon>Ascomycota</taxon>
        <taxon>Pezizomycotina</taxon>
        <taxon>Sordariomycetes</taxon>
        <taxon>Hypocreomycetidae</taxon>
        <taxon>Hypocreales</taxon>
        <taxon>Clavicipitaceae</taxon>
        <taxon>Pochonia</taxon>
    </lineage>
</organism>
<evidence type="ECO:0000259" key="4">
    <source>
        <dbReference type="PROSITE" id="PS50181"/>
    </source>
</evidence>
<keyword evidence="6" id="KW-1185">Reference proteome</keyword>
<evidence type="ECO:0000256" key="2">
    <source>
        <dbReference type="ARBA" id="ARBA00023043"/>
    </source>
</evidence>
<dbReference type="GeneID" id="28854061"/>
<dbReference type="PROSITE" id="PS50297">
    <property type="entry name" value="ANK_REP_REGION"/>
    <property type="match status" value="2"/>
</dbReference>